<dbReference type="Proteomes" id="UP000241769">
    <property type="component" value="Unassembled WGS sequence"/>
</dbReference>
<dbReference type="InterPro" id="IPR018263">
    <property type="entry name" value="Ribosomal_eL32_CS"/>
</dbReference>
<evidence type="ECO:0000256" key="3">
    <source>
        <dbReference type="ARBA" id="ARBA00023274"/>
    </source>
</evidence>
<dbReference type="InterPro" id="IPR001515">
    <property type="entry name" value="Ribosomal_eL32"/>
</dbReference>
<dbReference type="InParanoid" id="A0A2P6P0D2"/>
<evidence type="ECO:0000313" key="5">
    <source>
        <dbReference type="Proteomes" id="UP000241769"/>
    </source>
</evidence>
<comment type="similarity">
    <text evidence="1">Belongs to the eukaryotic ribosomal protein eL32 family.</text>
</comment>
<dbReference type="SUPFAM" id="SSF52042">
    <property type="entry name" value="Ribosomal protein L32e"/>
    <property type="match status" value="1"/>
</dbReference>
<accession>A0A2P6P0D2</accession>
<evidence type="ECO:0000256" key="1">
    <source>
        <dbReference type="ARBA" id="ARBA00008431"/>
    </source>
</evidence>
<keyword evidence="5" id="KW-1185">Reference proteome</keyword>
<dbReference type="PANTHER" id="PTHR23413:SF1">
    <property type="entry name" value="RIBOSOMAL PROTEIN L32"/>
    <property type="match status" value="1"/>
</dbReference>
<dbReference type="GO" id="GO:0006412">
    <property type="term" value="P:translation"/>
    <property type="evidence" value="ECO:0007669"/>
    <property type="project" value="InterPro"/>
</dbReference>
<dbReference type="FunCoup" id="A0A2P6P0D2">
    <property type="interactions" value="576"/>
</dbReference>
<dbReference type="GO" id="GO:0022625">
    <property type="term" value="C:cytosolic large ribosomal subunit"/>
    <property type="evidence" value="ECO:0007669"/>
    <property type="project" value="TreeGrafter"/>
</dbReference>
<organism evidence="4 5">
    <name type="scientific">Planoprotostelium fungivorum</name>
    <dbReference type="NCBI Taxonomy" id="1890364"/>
    <lineage>
        <taxon>Eukaryota</taxon>
        <taxon>Amoebozoa</taxon>
        <taxon>Evosea</taxon>
        <taxon>Variosea</taxon>
        <taxon>Cavosteliida</taxon>
        <taxon>Cavosteliaceae</taxon>
        <taxon>Planoprotostelium</taxon>
    </lineage>
</organism>
<dbReference type="AlphaFoldDB" id="A0A2P6P0D2"/>
<dbReference type="SMART" id="SM01393">
    <property type="entry name" value="Ribosomal_L32e"/>
    <property type="match status" value="1"/>
</dbReference>
<name>A0A2P6P0D2_9EUKA</name>
<dbReference type="EMBL" id="MDYQ01000001">
    <property type="protein sequence ID" value="PRP89662.1"/>
    <property type="molecule type" value="Genomic_DNA"/>
</dbReference>
<dbReference type="Pfam" id="PF01655">
    <property type="entry name" value="Ribosomal_L32e"/>
    <property type="match status" value="1"/>
</dbReference>
<keyword evidence="2" id="KW-0689">Ribosomal protein</keyword>
<dbReference type="InterPro" id="IPR036351">
    <property type="entry name" value="Ribosomal_eL32_sf"/>
</dbReference>
<gene>
    <name evidence="4" type="ORF">PROFUN_00004</name>
</gene>
<reference evidence="4 5" key="1">
    <citation type="journal article" date="2018" name="Genome Biol. Evol.">
        <title>Multiple Roots of Fruiting Body Formation in Amoebozoa.</title>
        <authorList>
            <person name="Hillmann F."/>
            <person name="Forbes G."/>
            <person name="Novohradska S."/>
            <person name="Ferling I."/>
            <person name="Riege K."/>
            <person name="Groth M."/>
            <person name="Westermann M."/>
            <person name="Marz M."/>
            <person name="Spaller T."/>
            <person name="Winckler T."/>
            <person name="Schaap P."/>
            <person name="Glockner G."/>
        </authorList>
    </citation>
    <scope>NUCLEOTIDE SEQUENCE [LARGE SCALE GENOMIC DNA]</scope>
    <source>
        <strain evidence="4 5">Jena</strain>
    </source>
</reference>
<dbReference type="PROSITE" id="PS00580">
    <property type="entry name" value="RIBOSOMAL_L32E"/>
    <property type="match status" value="1"/>
</dbReference>
<evidence type="ECO:0000313" key="4">
    <source>
        <dbReference type="EMBL" id="PRP89662.1"/>
    </source>
</evidence>
<protein>
    <recommendedName>
        <fullName evidence="6">60S ribosomal protein L32</fullName>
    </recommendedName>
</protein>
<dbReference type="OrthoDB" id="268693at2759"/>
<keyword evidence="3" id="KW-0687">Ribonucleoprotein</keyword>
<evidence type="ECO:0008006" key="6">
    <source>
        <dbReference type="Google" id="ProtNLM"/>
    </source>
</evidence>
<dbReference type="CDD" id="cd00513">
    <property type="entry name" value="Ribosomal_L32_L32e"/>
    <property type="match status" value="1"/>
</dbReference>
<dbReference type="GO" id="GO:0003735">
    <property type="term" value="F:structural constituent of ribosome"/>
    <property type="evidence" value="ECO:0007669"/>
    <property type="project" value="InterPro"/>
</dbReference>
<evidence type="ECO:0000256" key="2">
    <source>
        <dbReference type="ARBA" id="ARBA00022980"/>
    </source>
</evidence>
<proteinExistence type="inferred from homology"/>
<comment type="caution">
    <text evidence="4">The sequence shown here is derived from an EMBL/GenBank/DDBJ whole genome shotgun (WGS) entry which is preliminary data.</text>
</comment>
<dbReference type="STRING" id="1890364.A0A2P6P0D2"/>
<sequence length="140" mass="16058">MPAPINAGKKVKKVVHKFRRFQSDRFLRVDEAWRKPRGIDNRVRRRFKGSKLMPMIGYRGAKNTRHQLPNGFLKFTVHNVKELELLLIHNRKYAAEIAAAVGLETRKKIVERALQLNIKVTNAAARFRSEEAGRAVTATA</sequence>
<dbReference type="PANTHER" id="PTHR23413">
    <property type="entry name" value="60S RIBOSOMAL PROTEIN L32 AND DNA-DIRECTED RNA POLYMERASE II, SUBUNIT N"/>
    <property type="match status" value="1"/>
</dbReference>